<dbReference type="eggNOG" id="ENOG5033KNB">
    <property type="taxonomic scope" value="Bacteria"/>
</dbReference>
<dbReference type="AlphaFoldDB" id="A0A0A7FW36"/>
<reference evidence="2 3" key="1">
    <citation type="journal article" date="2015" name="Infect. Genet. Evol.">
        <title>Genomic sequences of six botulinum neurotoxin-producing strains representing three clostridial species illustrate the mobility and diversity of botulinum neurotoxin genes.</title>
        <authorList>
            <person name="Smith T.J."/>
            <person name="Hill K.K."/>
            <person name="Xie G."/>
            <person name="Foley B.T."/>
            <person name="Williamson C.H."/>
            <person name="Foster J.T."/>
            <person name="Johnson S.L."/>
            <person name="Chertkov O."/>
            <person name="Teshima H."/>
            <person name="Gibbons H.S."/>
            <person name="Johnsky L.A."/>
            <person name="Karavis M.A."/>
            <person name="Smith L.A."/>
        </authorList>
    </citation>
    <scope>NUCLEOTIDE SEQUENCE [LARGE SCALE GENOMIC DNA]</scope>
    <source>
        <strain evidence="2">Sullivan</strain>
    </source>
</reference>
<sequence>MDIYKALKKEKKSIKRFYILMITLAIFLPTALWLTSIINNFFIIYLLVLECLILLAILKKWDSTKLEFKYKNNKLRFVSGLFNRGCLIICDKIVIVHAEGMEDDMRIILVSKGRIRNRGMKPVTKAFLKRYPEINEEYTRIKKIESEEIYYFQIIKKGGLKKYPLLNEIFTYCVKAHYTENCVENIKIARGQTLN</sequence>
<organism evidence="2 3">
    <name type="scientific">Clostridium baratii str. Sullivan</name>
    <dbReference type="NCBI Taxonomy" id="1415775"/>
    <lineage>
        <taxon>Bacteria</taxon>
        <taxon>Bacillati</taxon>
        <taxon>Bacillota</taxon>
        <taxon>Clostridia</taxon>
        <taxon>Eubacteriales</taxon>
        <taxon>Clostridiaceae</taxon>
        <taxon>Clostridium</taxon>
    </lineage>
</organism>
<keyword evidence="1" id="KW-1133">Transmembrane helix</keyword>
<feature type="transmembrane region" description="Helical" evidence="1">
    <location>
        <begin position="17"/>
        <end position="35"/>
    </location>
</feature>
<dbReference type="EMBL" id="CP006905">
    <property type="protein sequence ID" value="AIY83076.1"/>
    <property type="molecule type" value="Genomic_DNA"/>
</dbReference>
<keyword evidence="1" id="KW-0472">Membrane</keyword>
<proteinExistence type="predicted"/>
<keyword evidence="1" id="KW-0812">Transmembrane</keyword>
<dbReference type="RefSeq" id="WP_039313447.1">
    <property type="nucleotide sequence ID" value="NZ_CP006905.1"/>
</dbReference>
<keyword evidence="3" id="KW-1185">Reference proteome</keyword>
<evidence type="ECO:0000256" key="1">
    <source>
        <dbReference type="SAM" id="Phobius"/>
    </source>
</evidence>
<evidence type="ECO:0008006" key="4">
    <source>
        <dbReference type="Google" id="ProtNLM"/>
    </source>
</evidence>
<evidence type="ECO:0000313" key="3">
    <source>
        <dbReference type="Proteomes" id="UP000030635"/>
    </source>
</evidence>
<dbReference type="Proteomes" id="UP000030635">
    <property type="component" value="Chromosome"/>
</dbReference>
<dbReference type="KEGG" id="cbv:U729_1615"/>
<protein>
    <recommendedName>
        <fullName evidence="4">Transmembrane protein</fullName>
    </recommendedName>
</protein>
<dbReference type="HOGENOM" id="CLU_120374_0_0_9"/>
<dbReference type="STRING" id="1561.NPD11_1402"/>
<dbReference type="OrthoDB" id="1937989at2"/>
<name>A0A0A7FW36_9CLOT</name>
<accession>A0A0A7FW36</accession>
<feature type="transmembrane region" description="Helical" evidence="1">
    <location>
        <begin position="41"/>
        <end position="58"/>
    </location>
</feature>
<gene>
    <name evidence="2" type="ORF">U729_1615</name>
</gene>
<evidence type="ECO:0000313" key="2">
    <source>
        <dbReference type="EMBL" id="AIY83076.1"/>
    </source>
</evidence>